<dbReference type="PANTHER" id="PTHR10826">
    <property type="entry name" value="COMPLEMENT COMPONENT 1"/>
    <property type="match status" value="1"/>
</dbReference>
<sequence>MQAVKTLARSAPTSFARSARLSSRAYSPVVARSWMPITSIAPQSLARFSTSKPKLSANEELVEKLKSELSYEQEVLAEQSDNTSIKEYLDGSSYQLEDTTGSEEVHLVRTYGDEQIKVSFSTESFSNPDADVDPSSDPAMFDEDAEGRQPKIRQAPEDEIENEEYDESPANYQVQVSVQISRQGRGALVLGCFLDQDARFNIEHVAFFPTLEMAEGKTAEHELSKRNVYTGPPFEELDEGLQSLFDEYLRERGIDESMGIFIPSYIERKESEEYMRWMQNISKFVE</sequence>
<feature type="compositionally biased region" description="Acidic residues" evidence="1">
    <location>
        <begin position="130"/>
        <end position="145"/>
    </location>
</feature>
<name>A0A9P4MIK4_9PEZI</name>
<dbReference type="Pfam" id="PF02330">
    <property type="entry name" value="MAM33"/>
    <property type="match status" value="1"/>
</dbReference>
<dbReference type="Gene3D" id="3.10.280.10">
    <property type="entry name" value="Mitochondrial glycoprotein"/>
    <property type="match status" value="1"/>
</dbReference>
<evidence type="ECO:0000256" key="1">
    <source>
        <dbReference type="SAM" id="MobiDB-lite"/>
    </source>
</evidence>
<feature type="compositionally biased region" description="Acidic residues" evidence="1">
    <location>
        <begin position="157"/>
        <end position="167"/>
    </location>
</feature>
<keyword evidence="3" id="KW-1185">Reference proteome</keyword>
<dbReference type="AlphaFoldDB" id="A0A9P4MIK4"/>
<evidence type="ECO:0000313" key="2">
    <source>
        <dbReference type="EMBL" id="KAF2148886.1"/>
    </source>
</evidence>
<protein>
    <submittedName>
        <fullName evidence="2">Mitochondrial glyco protein</fullName>
    </submittedName>
</protein>
<evidence type="ECO:0000313" key="3">
    <source>
        <dbReference type="Proteomes" id="UP000799439"/>
    </source>
</evidence>
<dbReference type="SUPFAM" id="SSF54529">
    <property type="entry name" value="Mitochondrial glycoprotein MAM33-like"/>
    <property type="match status" value="1"/>
</dbReference>
<dbReference type="InterPro" id="IPR003428">
    <property type="entry name" value="MAM33"/>
</dbReference>
<organism evidence="2 3">
    <name type="scientific">Myriangium duriaei CBS 260.36</name>
    <dbReference type="NCBI Taxonomy" id="1168546"/>
    <lineage>
        <taxon>Eukaryota</taxon>
        <taxon>Fungi</taxon>
        <taxon>Dikarya</taxon>
        <taxon>Ascomycota</taxon>
        <taxon>Pezizomycotina</taxon>
        <taxon>Dothideomycetes</taxon>
        <taxon>Dothideomycetidae</taxon>
        <taxon>Myriangiales</taxon>
        <taxon>Myriangiaceae</taxon>
        <taxon>Myriangium</taxon>
    </lineage>
</organism>
<dbReference type="GO" id="GO:0005759">
    <property type="term" value="C:mitochondrial matrix"/>
    <property type="evidence" value="ECO:0007669"/>
    <property type="project" value="InterPro"/>
</dbReference>
<dbReference type="EMBL" id="ML996092">
    <property type="protein sequence ID" value="KAF2148886.1"/>
    <property type="molecule type" value="Genomic_DNA"/>
</dbReference>
<gene>
    <name evidence="2" type="ORF">K461DRAFT_324343</name>
</gene>
<feature type="region of interest" description="Disordered" evidence="1">
    <location>
        <begin position="120"/>
        <end position="167"/>
    </location>
</feature>
<comment type="caution">
    <text evidence="2">The sequence shown here is derived from an EMBL/GenBank/DDBJ whole genome shotgun (WGS) entry which is preliminary data.</text>
</comment>
<dbReference type="InterPro" id="IPR036561">
    <property type="entry name" value="MAM33_sf"/>
</dbReference>
<dbReference type="PANTHER" id="PTHR10826:SF1">
    <property type="entry name" value="COMPLEMENT COMPONENT 1 Q SUBCOMPONENT-BINDING PROTEIN, MITOCHONDRIAL"/>
    <property type="match status" value="1"/>
</dbReference>
<dbReference type="GO" id="GO:0042256">
    <property type="term" value="P:cytosolic ribosome assembly"/>
    <property type="evidence" value="ECO:0007669"/>
    <property type="project" value="TreeGrafter"/>
</dbReference>
<proteinExistence type="predicted"/>
<dbReference type="OrthoDB" id="278212at2759"/>
<reference evidence="2" key="1">
    <citation type="journal article" date="2020" name="Stud. Mycol.">
        <title>101 Dothideomycetes genomes: a test case for predicting lifestyles and emergence of pathogens.</title>
        <authorList>
            <person name="Haridas S."/>
            <person name="Albert R."/>
            <person name="Binder M."/>
            <person name="Bloem J."/>
            <person name="Labutti K."/>
            <person name="Salamov A."/>
            <person name="Andreopoulos B."/>
            <person name="Baker S."/>
            <person name="Barry K."/>
            <person name="Bills G."/>
            <person name="Bluhm B."/>
            <person name="Cannon C."/>
            <person name="Castanera R."/>
            <person name="Culley D."/>
            <person name="Daum C."/>
            <person name="Ezra D."/>
            <person name="Gonzalez J."/>
            <person name="Henrissat B."/>
            <person name="Kuo A."/>
            <person name="Liang C."/>
            <person name="Lipzen A."/>
            <person name="Lutzoni F."/>
            <person name="Magnuson J."/>
            <person name="Mondo S."/>
            <person name="Nolan M."/>
            <person name="Ohm R."/>
            <person name="Pangilinan J."/>
            <person name="Park H.-J."/>
            <person name="Ramirez L."/>
            <person name="Alfaro M."/>
            <person name="Sun H."/>
            <person name="Tritt A."/>
            <person name="Yoshinaga Y."/>
            <person name="Zwiers L.-H."/>
            <person name="Turgeon B."/>
            <person name="Goodwin S."/>
            <person name="Spatafora J."/>
            <person name="Crous P."/>
            <person name="Grigoriev I."/>
        </authorList>
    </citation>
    <scope>NUCLEOTIDE SEQUENCE</scope>
    <source>
        <strain evidence="2">CBS 260.36</strain>
    </source>
</reference>
<accession>A0A9P4MIK4</accession>
<dbReference type="Proteomes" id="UP000799439">
    <property type="component" value="Unassembled WGS sequence"/>
</dbReference>